<comment type="caution">
    <text evidence="2">The sequence shown here is derived from an EMBL/GenBank/DDBJ whole genome shotgun (WGS) entry which is preliminary data.</text>
</comment>
<organism evidence="2 3">
    <name type="scientific">Heterostelium pallidum (strain ATCC 26659 / Pp 5 / PN500)</name>
    <name type="common">Cellular slime mold</name>
    <name type="synonym">Polysphondylium pallidum</name>
    <dbReference type="NCBI Taxonomy" id="670386"/>
    <lineage>
        <taxon>Eukaryota</taxon>
        <taxon>Amoebozoa</taxon>
        <taxon>Evosea</taxon>
        <taxon>Eumycetozoa</taxon>
        <taxon>Dictyostelia</taxon>
        <taxon>Acytosteliales</taxon>
        <taxon>Acytosteliaceae</taxon>
        <taxon>Heterostelium</taxon>
    </lineage>
</organism>
<dbReference type="EMBL" id="ADBJ01000060">
    <property type="protein sequence ID" value="EFA74738.1"/>
    <property type="molecule type" value="Genomic_DNA"/>
</dbReference>
<evidence type="ECO:0000313" key="2">
    <source>
        <dbReference type="EMBL" id="EFA74738.1"/>
    </source>
</evidence>
<proteinExistence type="predicted"/>
<sequence>MSKKPIINIIEIGLEKYTSSSMVNTKKRLEISMKILYFMNQNVKSTLLKIVILFLNVIDTPGYKENQDMDYIQMIHNSITNLGGISTFLVFLEASSRMTITNNSFISLFVKESFNIKTFSKLKTIILNFNN</sequence>
<keyword evidence="1" id="KW-0472">Membrane</keyword>
<feature type="transmembrane region" description="Helical" evidence="1">
    <location>
        <begin position="75"/>
        <end position="92"/>
    </location>
</feature>
<keyword evidence="3" id="KW-1185">Reference proteome</keyword>
<dbReference type="GeneID" id="31367237"/>
<dbReference type="RefSeq" id="XP_020426872.1">
    <property type="nucleotide sequence ID" value="XM_020582518.1"/>
</dbReference>
<gene>
    <name evidence="2" type="ORF">PPL_11769</name>
</gene>
<evidence type="ECO:0000313" key="3">
    <source>
        <dbReference type="Proteomes" id="UP000001396"/>
    </source>
</evidence>
<name>D3BUF0_HETP5</name>
<accession>D3BUF0</accession>
<keyword evidence="1" id="KW-0812">Transmembrane</keyword>
<dbReference type="AlphaFoldDB" id="D3BUF0"/>
<dbReference type="Proteomes" id="UP000001396">
    <property type="component" value="Unassembled WGS sequence"/>
</dbReference>
<evidence type="ECO:0000256" key="1">
    <source>
        <dbReference type="SAM" id="Phobius"/>
    </source>
</evidence>
<reference evidence="2 3" key="1">
    <citation type="journal article" date="2011" name="Genome Res.">
        <title>Phylogeny-wide analysis of social amoeba genomes highlights ancient origins for complex intercellular communication.</title>
        <authorList>
            <person name="Heidel A.J."/>
            <person name="Lawal H.M."/>
            <person name="Felder M."/>
            <person name="Schilde C."/>
            <person name="Helps N.R."/>
            <person name="Tunggal B."/>
            <person name="Rivero F."/>
            <person name="John U."/>
            <person name="Schleicher M."/>
            <person name="Eichinger L."/>
            <person name="Platzer M."/>
            <person name="Noegel A.A."/>
            <person name="Schaap P."/>
            <person name="Gloeckner G."/>
        </authorList>
    </citation>
    <scope>NUCLEOTIDE SEQUENCE [LARGE SCALE GENOMIC DNA]</scope>
    <source>
        <strain evidence="3">ATCC 26659 / Pp 5 / PN500</strain>
    </source>
</reference>
<keyword evidence="1" id="KW-1133">Transmembrane helix</keyword>
<dbReference type="InParanoid" id="D3BUF0"/>
<feature type="transmembrane region" description="Helical" evidence="1">
    <location>
        <begin position="35"/>
        <end position="55"/>
    </location>
</feature>
<protein>
    <submittedName>
        <fullName evidence="2">Uncharacterized protein</fullName>
    </submittedName>
</protein>